<dbReference type="PROSITE" id="PS00061">
    <property type="entry name" value="ADH_SHORT"/>
    <property type="match status" value="1"/>
</dbReference>
<dbReference type="Proteomes" id="UP000824190">
    <property type="component" value="Unassembled WGS sequence"/>
</dbReference>
<dbReference type="InterPro" id="IPR036291">
    <property type="entry name" value="NAD(P)-bd_dom_sf"/>
</dbReference>
<dbReference type="CDD" id="cd05233">
    <property type="entry name" value="SDR_c"/>
    <property type="match status" value="1"/>
</dbReference>
<dbReference type="GO" id="GO:0016491">
    <property type="term" value="F:oxidoreductase activity"/>
    <property type="evidence" value="ECO:0007669"/>
    <property type="project" value="UniProtKB-KW"/>
</dbReference>
<evidence type="ECO:0000256" key="2">
    <source>
        <dbReference type="ARBA" id="ARBA00023002"/>
    </source>
</evidence>
<proteinExistence type="inferred from homology"/>
<comment type="caution">
    <text evidence="4">The sequence shown here is derived from an EMBL/GenBank/DDBJ whole genome shotgun (WGS) entry which is preliminary data.</text>
</comment>
<dbReference type="InterPro" id="IPR002347">
    <property type="entry name" value="SDR_fam"/>
</dbReference>
<evidence type="ECO:0000313" key="4">
    <source>
        <dbReference type="EMBL" id="HIW90410.1"/>
    </source>
</evidence>
<name>A0A9D1RMX8_9CORY</name>
<dbReference type="AlphaFoldDB" id="A0A9D1RMX8"/>
<reference evidence="4" key="2">
    <citation type="submission" date="2021-04" db="EMBL/GenBank/DDBJ databases">
        <authorList>
            <person name="Gilroy R."/>
        </authorList>
    </citation>
    <scope>NUCLEOTIDE SEQUENCE</scope>
    <source>
        <strain evidence="4">CHK32-1732</strain>
    </source>
</reference>
<feature type="domain" description="Ketoreductase" evidence="3">
    <location>
        <begin position="7"/>
        <end position="180"/>
    </location>
</feature>
<dbReference type="InterPro" id="IPR051122">
    <property type="entry name" value="SDR_DHRS6-like"/>
</dbReference>
<sequence length="253" mass="26131">MGQLDSKVALVTGGTTGIGLAAAQRFATEGATVFVTGRRQAELDAAVKIGGAARGIRSDVSVPEQLDALMETIRAEAGHLDVLFANAGGGDFASLTELTPEHFDRIFSVNVQGTVFTLQKALPLLREGSSVVITGSSSASRGVPGFGTYSASKAALRQFVRVWAAELAPSGIRVNTLVPGSTDTPGLRALAPDKDAQHAMLSGMRADIPLDRLADPEEIASAALFLASEQSSFVTGSELFADGGEAQVYPQAG</sequence>
<dbReference type="InterPro" id="IPR020904">
    <property type="entry name" value="Sc_DH/Rdtase_CS"/>
</dbReference>
<dbReference type="InterPro" id="IPR057326">
    <property type="entry name" value="KR_dom"/>
</dbReference>
<reference evidence="4" key="1">
    <citation type="journal article" date="2021" name="PeerJ">
        <title>Extensive microbial diversity within the chicken gut microbiome revealed by metagenomics and culture.</title>
        <authorList>
            <person name="Gilroy R."/>
            <person name="Ravi A."/>
            <person name="Getino M."/>
            <person name="Pursley I."/>
            <person name="Horton D.L."/>
            <person name="Alikhan N.F."/>
            <person name="Baker D."/>
            <person name="Gharbi K."/>
            <person name="Hall N."/>
            <person name="Watson M."/>
            <person name="Adriaenssens E.M."/>
            <person name="Foster-Nyarko E."/>
            <person name="Jarju S."/>
            <person name="Secka A."/>
            <person name="Antonio M."/>
            <person name="Oren A."/>
            <person name="Chaudhuri R.R."/>
            <person name="La Ragione R."/>
            <person name="Hildebrand F."/>
            <person name="Pallen M.J."/>
        </authorList>
    </citation>
    <scope>NUCLEOTIDE SEQUENCE</scope>
    <source>
        <strain evidence="4">CHK32-1732</strain>
    </source>
</reference>
<keyword evidence="2" id="KW-0560">Oxidoreductase</keyword>
<dbReference type="SUPFAM" id="SSF51735">
    <property type="entry name" value="NAD(P)-binding Rossmann-fold domains"/>
    <property type="match status" value="1"/>
</dbReference>
<protein>
    <submittedName>
        <fullName evidence="4">SDR family oxidoreductase</fullName>
    </submittedName>
</protein>
<dbReference type="FunFam" id="3.40.50.720:FF:000084">
    <property type="entry name" value="Short-chain dehydrogenase reductase"/>
    <property type="match status" value="1"/>
</dbReference>
<dbReference type="PRINTS" id="PR00081">
    <property type="entry name" value="GDHRDH"/>
</dbReference>
<evidence type="ECO:0000256" key="1">
    <source>
        <dbReference type="ARBA" id="ARBA00006484"/>
    </source>
</evidence>
<gene>
    <name evidence="4" type="ORF">H9870_01915</name>
</gene>
<evidence type="ECO:0000313" key="5">
    <source>
        <dbReference type="Proteomes" id="UP000824190"/>
    </source>
</evidence>
<dbReference type="EMBL" id="DXGC01000017">
    <property type="protein sequence ID" value="HIW90410.1"/>
    <property type="molecule type" value="Genomic_DNA"/>
</dbReference>
<evidence type="ECO:0000259" key="3">
    <source>
        <dbReference type="SMART" id="SM00822"/>
    </source>
</evidence>
<dbReference type="Pfam" id="PF13561">
    <property type="entry name" value="adh_short_C2"/>
    <property type="match status" value="1"/>
</dbReference>
<dbReference type="PANTHER" id="PTHR43477:SF1">
    <property type="entry name" value="DIHYDROANTICAPSIN 7-DEHYDROGENASE"/>
    <property type="match status" value="1"/>
</dbReference>
<dbReference type="PANTHER" id="PTHR43477">
    <property type="entry name" value="DIHYDROANTICAPSIN 7-DEHYDROGENASE"/>
    <property type="match status" value="1"/>
</dbReference>
<dbReference type="SMART" id="SM00822">
    <property type="entry name" value="PKS_KR"/>
    <property type="match status" value="1"/>
</dbReference>
<comment type="similarity">
    <text evidence="1">Belongs to the short-chain dehydrogenases/reductases (SDR) family.</text>
</comment>
<accession>A0A9D1RMX8</accession>
<dbReference type="Gene3D" id="3.40.50.720">
    <property type="entry name" value="NAD(P)-binding Rossmann-like Domain"/>
    <property type="match status" value="1"/>
</dbReference>
<organism evidence="4 5">
    <name type="scientific">Candidatus Corynebacterium avicola</name>
    <dbReference type="NCBI Taxonomy" id="2838527"/>
    <lineage>
        <taxon>Bacteria</taxon>
        <taxon>Bacillati</taxon>
        <taxon>Actinomycetota</taxon>
        <taxon>Actinomycetes</taxon>
        <taxon>Mycobacteriales</taxon>
        <taxon>Corynebacteriaceae</taxon>
        <taxon>Corynebacterium</taxon>
    </lineage>
</organism>